<keyword evidence="2" id="KW-0489">Methyltransferase</keyword>
<dbReference type="InterPro" id="IPR050508">
    <property type="entry name" value="Methyltransf_Superfamily"/>
</dbReference>
<organism evidence="2 3">
    <name type="scientific">Azospirillum oryzae</name>
    <dbReference type="NCBI Taxonomy" id="286727"/>
    <lineage>
        <taxon>Bacteria</taxon>
        <taxon>Pseudomonadati</taxon>
        <taxon>Pseudomonadota</taxon>
        <taxon>Alphaproteobacteria</taxon>
        <taxon>Rhodospirillales</taxon>
        <taxon>Azospirillaceae</taxon>
        <taxon>Azospirillum</taxon>
    </lineage>
</organism>
<dbReference type="GO" id="GO:0008757">
    <property type="term" value="F:S-adenosylmethionine-dependent methyltransferase activity"/>
    <property type="evidence" value="ECO:0007669"/>
    <property type="project" value="InterPro"/>
</dbReference>
<gene>
    <name evidence="2" type="ORF">SAMN02982917_5156</name>
</gene>
<evidence type="ECO:0000313" key="2">
    <source>
        <dbReference type="EMBL" id="SMF81143.1"/>
    </source>
</evidence>
<dbReference type="PANTHER" id="PTHR42912">
    <property type="entry name" value="METHYLTRANSFERASE"/>
    <property type="match status" value="1"/>
</dbReference>
<dbReference type="InterPro" id="IPR013216">
    <property type="entry name" value="Methyltransf_11"/>
</dbReference>
<evidence type="ECO:0000313" key="3">
    <source>
        <dbReference type="Proteomes" id="UP000192936"/>
    </source>
</evidence>
<dbReference type="CDD" id="cd02440">
    <property type="entry name" value="AdoMet_MTases"/>
    <property type="match status" value="1"/>
</dbReference>
<sequence>MQESLVQLDSNLAESQRAYYRKTAQLYDQMHVSQADEHTFALQWLTGLVRLYEFRRVLDVGCGTGRVGLWLAQHAPDVEVFGLEPVPEMIAEAIRKGHRHDRLVEGSALDIPYPDDSFDLVCAFGMLHHVRDDMRAVREMSRVAGKAVFISDSNNFGHGSPVARLVKQLIHRLGFWPLADFLKTRGKGYVESEGDGIAYSYSAFDSLSLLRSKFPKSYFLNTAPAGPNLYRTAPSVAMFLTKT</sequence>
<reference evidence="2 3" key="1">
    <citation type="submission" date="2017-04" db="EMBL/GenBank/DDBJ databases">
        <authorList>
            <person name="Afonso C.L."/>
            <person name="Miller P.J."/>
            <person name="Scott M.A."/>
            <person name="Spackman E."/>
            <person name="Goraichik I."/>
            <person name="Dimitrov K.M."/>
            <person name="Suarez D.L."/>
            <person name="Swayne D.E."/>
        </authorList>
    </citation>
    <scope>NUCLEOTIDE SEQUENCE [LARGE SCALE GENOMIC DNA]</scope>
    <source>
        <strain evidence="2 3">A2P</strain>
    </source>
</reference>
<dbReference type="PANTHER" id="PTHR42912:SF80">
    <property type="entry name" value="METHYLTRANSFERASE DOMAIN-CONTAINING PROTEIN"/>
    <property type="match status" value="1"/>
</dbReference>
<dbReference type="AlphaFoldDB" id="A0A1X7H7Q0"/>
<evidence type="ECO:0000259" key="1">
    <source>
        <dbReference type="Pfam" id="PF08241"/>
    </source>
</evidence>
<dbReference type="STRING" id="286727.SAMN02982917_5156"/>
<dbReference type="RefSeq" id="WP_085089961.1">
    <property type="nucleotide sequence ID" value="NZ_FXAK01000007.1"/>
</dbReference>
<dbReference type="Gene3D" id="3.40.50.150">
    <property type="entry name" value="Vaccinia Virus protein VP39"/>
    <property type="match status" value="1"/>
</dbReference>
<dbReference type="GO" id="GO:0032259">
    <property type="term" value="P:methylation"/>
    <property type="evidence" value="ECO:0007669"/>
    <property type="project" value="UniProtKB-KW"/>
</dbReference>
<feature type="domain" description="Methyltransferase type 11" evidence="1">
    <location>
        <begin position="58"/>
        <end position="144"/>
    </location>
</feature>
<name>A0A1X7H7Q0_9PROT</name>
<dbReference type="InterPro" id="IPR029063">
    <property type="entry name" value="SAM-dependent_MTases_sf"/>
</dbReference>
<keyword evidence="2" id="KW-0830">Ubiquinone</keyword>
<dbReference type="EMBL" id="FXAK01000007">
    <property type="protein sequence ID" value="SMF81143.1"/>
    <property type="molecule type" value="Genomic_DNA"/>
</dbReference>
<protein>
    <submittedName>
        <fullName evidence="2">Ubiquinone/menaquinone biosynthesis C-methylase UbiE</fullName>
    </submittedName>
</protein>
<dbReference type="Proteomes" id="UP000192936">
    <property type="component" value="Unassembled WGS sequence"/>
</dbReference>
<keyword evidence="2" id="KW-0808">Transferase</keyword>
<dbReference type="SUPFAM" id="SSF53335">
    <property type="entry name" value="S-adenosyl-L-methionine-dependent methyltransferases"/>
    <property type="match status" value="1"/>
</dbReference>
<dbReference type="OrthoDB" id="9804312at2"/>
<dbReference type="Pfam" id="PF08241">
    <property type="entry name" value="Methyltransf_11"/>
    <property type="match status" value="1"/>
</dbReference>
<accession>A0A1X7H7Q0</accession>
<proteinExistence type="predicted"/>